<organism evidence="5 6">
    <name type="scientific">Sphagnurus paluster</name>
    <dbReference type="NCBI Taxonomy" id="117069"/>
    <lineage>
        <taxon>Eukaryota</taxon>
        <taxon>Fungi</taxon>
        <taxon>Dikarya</taxon>
        <taxon>Basidiomycota</taxon>
        <taxon>Agaricomycotina</taxon>
        <taxon>Agaricomycetes</taxon>
        <taxon>Agaricomycetidae</taxon>
        <taxon>Agaricales</taxon>
        <taxon>Tricholomatineae</taxon>
        <taxon>Lyophyllaceae</taxon>
        <taxon>Sphagnurus</taxon>
    </lineage>
</organism>
<evidence type="ECO:0000259" key="4">
    <source>
        <dbReference type="Pfam" id="PF08609"/>
    </source>
</evidence>
<dbReference type="SUPFAM" id="SSF48371">
    <property type="entry name" value="ARM repeat"/>
    <property type="match status" value="1"/>
</dbReference>
<comment type="similarity">
    <text evidence="1">Belongs to the FES1 family.</text>
</comment>
<evidence type="ECO:0000256" key="1">
    <source>
        <dbReference type="ARBA" id="ARBA00011045"/>
    </source>
</evidence>
<dbReference type="InterPro" id="IPR016024">
    <property type="entry name" value="ARM-type_fold"/>
</dbReference>
<reference evidence="5" key="2">
    <citation type="submission" date="2021-10" db="EMBL/GenBank/DDBJ databases">
        <title>Phylogenomics reveals ancestral predisposition of the termite-cultivated fungus Termitomyces towards a domesticated lifestyle.</title>
        <authorList>
            <person name="Auxier B."/>
            <person name="Grum-Grzhimaylo A."/>
            <person name="Cardenas M.E."/>
            <person name="Lodge J.D."/>
            <person name="Laessoe T."/>
            <person name="Pedersen O."/>
            <person name="Smith M.E."/>
            <person name="Kuyper T.W."/>
            <person name="Franco-Molano E.A."/>
            <person name="Baroni T.J."/>
            <person name="Aanen D.K."/>
        </authorList>
    </citation>
    <scope>NUCLEOTIDE SEQUENCE</scope>
    <source>
        <strain evidence="5">D49</strain>
    </source>
</reference>
<feature type="domain" description="Nucleotide exchange factor Fes1" evidence="4">
    <location>
        <begin position="1"/>
        <end position="83"/>
    </location>
</feature>
<accession>A0A9P7KK19</accession>
<dbReference type="EMBL" id="JABCKI010000517">
    <property type="protein sequence ID" value="KAG5650206.1"/>
    <property type="molecule type" value="Genomic_DNA"/>
</dbReference>
<protein>
    <recommendedName>
        <fullName evidence="4">Nucleotide exchange factor Fes1 domain-containing protein</fullName>
    </recommendedName>
</protein>
<dbReference type="InterPro" id="IPR050693">
    <property type="entry name" value="Hsp70_NEF-Inhibitors"/>
</dbReference>
<keyword evidence="2" id="KW-0677">Repeat</keyword>
<dbReference type="PANTHER" id="PTHR19316">
    <property type="entry name" value="PROTEIN FOLDING REGULATOR"/>
    <property type="match status" value="1"/>
</dbReference>
<evidence type="ECO:0000313" key="5">
    <source>
        <dbReference type="EMBL" id="KAG5650206.1"/>
    </source>
</evidence>
<gene>
    <name evidence="5" type="ORF">H0H81_000307</name>
</gene>
<feature type="region of interest" description="Disordered" evidence="3">
    <location>
        <begin position="12"/>
        <end position="31"/>
    </location>
</feature>
<reference evidence="5" key="1">
    <citation type="submission" date="2021-02" db="EMBL/GenBank/DDBJ databases">
        <authorList>
            <person name="Nieuwenhuis M."/>
            <person name="Van De Peppel L.J.J."/>
        </authorList>
    </citation>
    <scope>NUCLEOTIDE SEQUENCE</scope>
    <source>
        <strain evidence="5">D49</strain>
    </source>
</reference>
<dbReference type="Gene3D" id="1.25.10.10">
    <property type="entry name" value="Leucine-rich Repeat Variant"/>
    <property type="match status" value="1"/>
</dbReference>
<feature type="region of interest" description="Disordered" evidence="3">
    <location>
        <begin position="211"/>
        <end position="242"/>
    </location>
</feature>
<dbReference type="GO" id="GO:0000774">
    <property type="term" value="F:adenyl-nucleotide exchange factor activity"/>
    <property type="evidence" value="ECO:0007669"/>
    <property type="project" value="TreeGrafter"/>
</dbReference>
<dbReference type="OrthoDB" id="10250458at2759"/>
<dbReference type="InterPro" id="IPR013918">
    <property type="entry name" value="Nucleotide_exch_fac_Fes1"/>
</dbReference>
<keyword evidence="6" id="KW-1185">Reference proteome</keyword>
<dbReference type="Pfam" id="PF08609">
    <property type="entry name" value="Fes1"/>
    <property type="match status" value="1"/>
</dbReference>
<dbReference type="InterPro" id="IPR011989">
    <property type="entry name" value="ARM-like"/>
</dbReference>
<name>A0A9P7KK19_9AGAR</name>
<evidence type="ECO:0000256" key="3">
    <source>
        <dbReference type="SAM" id="MobiDB-lite"/>
    </source>
</evidence>
<dbReference type="AlphaFoldDB" id="A0A9P7KK19"/>
<evidence type="ECO:0000313" key="6">
    <source>
        <dbReference type="Proteomes" id="UP000717328"/>
    </source>
</evidence>
<sequence length="351" mass="38005">MQSLLRWSIENSTPLDSSAGAPPAPRKDLDPGIIDMILGRPDAELMKEDMGVATDPSKSEDDRVAALDHLEMLVEQIDNANDLAKLKLWEPLHALLTAPTSTLEIKMQALWVIGTAVQNNPSAQDSYLALDPLPTLVSFLTPSPQSTIKTRSKAIYTLSGLLKHNAPAVRALDDPNVNGWARLRDALQDPEITVRRKTIFLLGTLLLPTAPSSSSASSSNPENLHGASQPVHDNSHAAHIHDPTRPQTSALAAAGVHTHGILEAVVQALVSPLPYGEDGDVVEPDVQFEETSVRLLHTYAVLCAAPIPEKEKKGLKEWVEAESAKEGGDRPLADRWALDVLELQELLVKLI</sequence>
<dbReference type="Proteomes" id="UP000717328">
    <property type="component" value="Unassembled WGS sequence"/>
</dbReference>
<evidence type="ECO:0000256" key="2">
    <source>
        <dbReference type="ARBA" id="ARBA00022737"/>
    </source>
</evidence>
<comment type="caution">
    <text evidence="5">The sequence shown here is derived from an EMBL/GenBank/DDBJ whole genome shotgun (WGS) entry which is preliminary data.</text>
</comment>
<proteinExistence type="inferred from homology"/>
<dbReference type="GO" id="GO:0005783">
    <property type="term" value="C:endoplasmic reticulum"/>
    <property type="evidence" value="ECO:0007669"/>
    <property type="project" value="TreeGrafter"/>
</dbReference>
<dbReference type="PANTHER" id="PTHR19316:SF18">
    <property type="entry name" value="HSP70-BINDING PROTEIN 1"/>
    <property type="match status" value="1"/>
</dbReference>
<feature type="compositionally biased region" description="Basic and acidic residues" evidence="3">
    <location>
        <begin position="233"/>
        <end position="242"/>
    </location>
</feature>